<dbReference type="Proteomes" id="UP000008144">
    <property type="component" value="Unassembled WGS sequence"/>
</dbReference>
<accession>H2XKD9</accession>
<dbReference type="Pfam" id="PF00088">
    <property type="entry name" value="Trefoil"/>
    <property type="match status" value="1"/>
</dbReference>
<dbReference type="PROSITE" id="PS51448">
    <property type="entry name" value="P_TREFOIL_2"/>
    <property type="match status" value="1"/>
</dbReference>
<evidence type="ECO:0000256" key="2">
    <source>
        <dbReference type="PROSITE-ProRule" id="PRU00779"/>
    </source>
</evidence>
<reference evidence="5" key="2">
    <citation type="submission" date="2025-08" db="UniProtKB">
        <authorList>
            <consortium name="Ensembl"/>
        </authorList>
    </citation>
    <scope>IDENTIFICATION</scope>
</reference>
<feature type="signal peptide" evidence="3">
    <location>
        <begin position="1"/>
        <end position="20"/>
    </location>
</feature>
<dbReference type="SUPFAM" id="SSF57492">
    <property type="entry name" value="Trefoil"/>
    <property type="match status" value="1"/>
</dbReference>
<feature type="chain" id="PRO_5003577945" description="P-type domain-containing protein" evidence="3">
    <location>
        <begin position="21"/>
        <end position="207"/>
    </location>
</feature>
<reference evidence="5" key="3">
    <citation type="submission" date="2025-09" db="UniProtKB">
        <authorList>
            <consortium name="Ensembl"/>
        </authorList>
    </citation>
    <scope>IDENTIFICATION</scope>
</reference>
<proteinExistence type="predicted"/>
<keyword evidence="1 2" id="KW-1015">Disulfide bond</keyword>
<comment type="caution">
    <text evidence="2">Lacks conserved residue(s) required for the propagation of feature annotation.</text>
</comment>
<feature type="disulfide bond" evidence="2">
    <location>
        <begin position="34"/>
        <end position="49"/>
    </location>
</feature>
<dbReference type="Ensembl" id="ENSCINT00000031436.1">
    <property type="protein sequence ID" value="ENSCINP00000030121.1"/>
    <property type="gene ID" value="ENSCING00000020396.1"/>
</dbReference>
<protein>
    <recommendedName>
        <fullName evidence="4">P-type domain-containing protein</fullName>
    </recommendedName>
</protein>
<feature type="domain" description="P-type" evidence="4">
    <location>
        <begin position="22"/>
        <end position="66"/>
    </location>
</feature>
<dbReference type="InterPro" id="IPR044913">
    <property type="entry name" value="P_trefoil_dom_sf"/>
</dbReference>
<keyword evidence="3" id="KW-0732">Signal</keyword>
<evidence type="ECO:0000313" key="5">
    <source>
        <dbReference type="Ensembl" id="ENSCINP00000030121.1"/>
    </source>
</evidence>
<dbReference type="InParanoid" id="H2XKD9"/>
<organism evidence="5 6">
    <name type="scientific">Ciona intestinalis</name>
    <name type="common">Transparent sea squirt</name>
    <name type="synonym">Ascidia intestinalis</name>
    <dbReference type="NCBI Taxonomy" id="7719"/>
    <lineage>
        <taxon>Eukaryota</taxon>
        <taxon>Metazoa</taxon>
        <taxon>Chordata</taxon>
        <taxon>Tunicata</taxon>
        <taxon>Ascidiacea</taxon>
        <taxon>Phlebobranchia</taxon>
        <taxon>Cionidae</taxon>
        <taxon>Ciona</taxon>
    </lineage>
</organism>
<evidence type="ECO:0000256" key="1">
    <source>
        <dbReference type="ARBA" id="ARBA00023157"/>
    </source>
</evidence>
<keyword evidence="6" id="KW-1185">Reference proteome</keyword>
<dbReference type="Gene3D" id="4.10.110.10">
    <property type="entry name" value="Spasmolytic Protein, domain 1"/>
    <property type="match status" value="1"/>
</dbReference>
<dbReference type="SMART" id="SM00018">
    <property type="entry name" value="PD"/>
    <property type="match status" value="1"/>
</dbReference>
<sequence length="207" mass="22488">MWNPLAVVIVVCLLLLEVSAYPHCGVSHLSRRPCGRPAIDRFNCLQRGCCYDRNAVHINIRCYYKASTLSFGNQVIGPSTTPTSTPVTTQTTSAAPSASQLIMQSLALITSNGADYTTALALLAREILGTNVYSTIEFAQKYGDDYLLLQIISAAEGKSPPNQAKLLHHGGENGYPGSQVLSQCSPQNRNNTCGNPFYTTRFVRISQ</sequence>
<evidence type="ECO:0000259" key="4">
    <source>
        <dbReference type="PROSITE" id="PS51448"/>
    </source>
</evidence>
<dbReference type="InterPro" id="IPR000519">
    <property type="entry name" value="P_trefoil_dom"/>
</dbReference>
<evidence type="ECO:0000256" key="3">
    <source>
        <dbReference type="SAM" id="SignalP"/>
    </source>
</evidence>
<name>H2XKD9_CIOIN</name>
<reference evidence="6" key="1">
    <citation type="journal article" date="2002" name="Science">
        <title>The draft genome of Ciona intestinalis: insights into chordate and vertebrate origins.</title>
        <authorList>
            <person name="Dehal P."/>
            <person name="Satou Y."/>
            <person name="Campbell R.K."/>
            <person name="Chapman J."/>
            <person name="Degnan B."/>
            <person name="De Tomaso A."/>
            <person name="Davidson B."/>
            <person name="Di Gregorio A."/>
            <person name="Gelpke M."/>
            <person name="Goodstein D.M."/>
            <person name="Harafuji N."/>
            <person name="Hastings K.E."/>
            <person name="Ho I."/>
            <person name="Hotta K."/>
            <person name="Huang W."/>
            <person name="Kawashima T."/>
            <person name="Lemaire P."/>
            <person name="Martinez D."/>
            <person name="Meinertzhagen I.A."/>
            <person name="Necula S."/>
            <person name="Nonaka M."/>
            <person name="Putnam N."/>
            <person name="Rash S."/>
            <person name="Saiga H."/>
            <person name="Satake M."/>
            <person name="Terry A."/>
            <person name="Yamada L."/>
            <person name="Wang H.G."/>
            <person name="Awazu S."/>
            <person name="Azumi K."/>
            <person name="Boore J."/>
            <person name="Branno M."/>
            <person name="Chin-Bow S."/>
            <person name="DeSantis R."/>
            <person name="Doyle S."/>
            <person name="Francino P."/>
            <person name="Keys D.N."/>
            <person name="Haga S."/>
            <person name="Hayashi H."/>
            <person name="Hino K."/>
            <person name="Imai K.S."/>
            <person name="Inaba K."/>
            <person name="Kano S."/>
            <person name="Kobayashi K."/>
            <person name="Kobayashi M."/>
            <person name="Lee B.I."/>
            <person name="Makabe K.W."/>
            <person name="Manohar C."/>
            <person name="Matassi G."/>
            <person name="Medina M."/>
            <person name="Mochizuki Y."/>
            <person name="Mount S."/>
            <person name="Morishita T."/>
            <person name="Miura S."/>
            <person name="Nakayama A."/>
            <person name="Nishizaka S."/>
            <person name="Nomoto H."/>
            <person name="Ohta F."/>
            <person name="Oishi K."/>
            <person name="Rigoutsos I."/>
            <person name="Sano M."/>
            <person name="Sasaki A."/>
            <person name="Sasakura Y."/>
            <person name="Shoguchi E."/>
            <person name="Shin-i T."/>
            <person name="Spagnuolo A."/>
            <person name="Stainier D."/>
            <person name="Suzuki M.M."/>
            <person name="Tassy O."/>
            <person name="Takatori N."/>
            <person name="Tokuoka M."/>
            <person name="Yagi K."/>
            <person name="Yoshizaki F."/>
            <person name="Wada S."/>
            <person name="Zhang C."/>
            <person name="Hyatt P.D."/>
            <person name="Larimer F."/>
            <person name="Detter C."/>
            <person name="Doggett N."/>
            <person name="Glavina T."/>
            <person name="Hawkins T."/>
            <person name="Richardson P."/>
            <person name="Lucas S."/>
            <person name="Kohara Y."/>
            <person name="Levine M."/>
            <person name="Satoh N."/>
            <person name="Rokhsar D.S."/>
        </authorList>
    </citation>
    <scope>NUCLEOTIDE SEQUENCE [LARGE SCALE GENOMIC DNA]</scope>
</reference>
<dbReference type="CDD" id="cd00111">
    <property type="entry name" value="Trefoil"/>
    <property type="match status" value="1"/>
</dbReference>
<feature type="disulfide bond" evidence="2">
    <location>
        <begin position="24"/>
        <end position="50"/>
    </location>
</feature>
<dbReference type="AlphaFoldDB" id="H2XKD9"/>
<evidence type="ECO:0000313" key="6">
    <source>
        <dbReference type="Proteomes" id="UP000008144"/>
    </source>
</evidence>
<dbReference type="HOGENOM" id="CLU_1325981_0_0_1"/>